<name>A0A4Y2JS14_ARAVE</name>
<comment type="caution">
    <text evidence="1">The sequence shown here is derived from an EMBL/GenBank/DDBJ whole genome shotgun (WGS) entry which is preliminary data.</text>
</comment>
<dbReference type="Proteomes" id="UP000499080">
    <property type="component" value="Unassembled WGS sequence"/>
</dbReference>
<evidence type="ECO:0000313" key="2">
    <source>
        <dbReference type="Proteomes" id="UP000499080"/>
    </source>
</evidence>
<gene>
    <name evidence="1" type="ORF">AVEN_172175_1</name>
</gene>
<dbReference type="EMBL" id="BGPR01003747">
    <property type="protein sequence ID" value="GBM91946.1"/>
    <property type="molecule type" value="Genomic_DNA"/>
</dbReference>
<dbReference type="AlphaFoldDB" id="A0A4Y2JS14"/>
<evidence type="ECO:0000313" key="1">
    <source>
        <dbReference type="EMBL" id="GBM91946.1"/>
    </source>
</evidence>
<organism evidence="1 2">
    <name type="scientific">Araneus ventricosus</name>
    <name type="common">Orbweaver spider</name>
    <name type="synonym">Epeira ventricosa</name>
    <dbReference type="NCBI Taxonomy" id="182803"/>
    <lineage>
        <taxon>Eukaryota</taxon>
        <taxon>Metazoa</taxon>
        <taxon>Ecdysozoa</taxon>
        <taxon>Arthropoda</taxon>
        <taxon>Chelicerata</taxon>
        <taxon>Arachnida</taxon>
        <taxon>Araneae</taxon>
        <taxon>Araneomorphae</taxon>
        <taxon>Entelegynae</taxon>
        <taxon>Araneoidea</taxon>
        <taxon>Araneidae</taxon>
        <taxon>Araneus</taxon>
    </lineage>
</organism>
<sequence>MKFVNRYQLSVDGDEAIPFRLHQFPVAVKGHQNTIEETNGIHTKAKSPLYEIENMEKRVTWKVKLREQNRGKQAARTVSVNQRSQSLPVGFRPTTVTVKGKKADESISPIHMSTKSPYTKFKGREVIAGYSTVIIADPSGGNRHKNDGITHKS</sequence>
<reference evidence="1 2" key="1">
    <citation type="journal article" date="2019" name="Sci. Rep.">
        <title>Orb-weaving spider Araneus ventricosus genome elucidates the spidroin gene catalogue.</title>
        <authorList>
            <person name="Kono N."/>
            <person name="Nakamura H."/>
            <person name="Ohtoshi R."/>
            <person name="Moran D.A.P."/>
            <person name="Shinohara A."/>
            <person name="Yoshida Y."/>
            <person name="Fujiwara M."/>
            <person name="Mori M."/>
            <person name="Tomita M."/>
            <person name="Arakawa K."/>
        </authorList>
    </citation>
    <scope>NUCLEOTIDE SEQUENCE [LARGE SCALE GENOMIC DNA]</scope>
</reference>
<protein>
    <submittedName>
        <fullName evidence="1">Uncharacterized protein</fullName>
    </submittedName>
</protein>
<accession>A0A4Y2JS14</accession>
<keyword evidence="2" id="KW-1185">Reference proteome</keyword>
<proteinExistence type="predicted"/>